<dbReference type="EMBL" id="NQOU01000003">
    <property type="protein sequence ID" value="RII82661.1"/>
    <property type="molecule type" value="Genomic_DNA"/>
</dbReference>
<keyword evidence="9 15" id="KW-0418">Kinase</keyword>
<evidence type="ECO:0000256" key="8">
    <source>
        <dbReference type="ARBA" id="ARBA00022741"/>
    </source>
</evidence>
<evidence type="ECO:0000256" key="11">
    <source>
        <dbReference type="ARBA" id="ARBA00022985"/>
    </source>
</evidence>
<keyword evidence="7 15" id="KW-0808">Transferase</keyword>
<comment type="function">
    <text evidence="15">Catalyzes the ATP-dependent phosphorylation of the 3-deoxy-D-manno-octulosonic acid (Kdo) residue in Kdo-lipid IV(A) at the 4-OH position.</text>
</comment>
<keyword evidence="12 15" id="KW-0472">Membrane</keyword>
<evidence type="ECO:0000256" key="9">
    <source>
        <dbReference type="ARBA" id="ARBA00022777"/>
    </source>
</evidence>
<gene>
    <name evidence="15" type="primary">kdkA</name>
    <name evidence="16" type="ORF">CJO09_08665</name>
</gene>
<reference evidence="16 17" key="1">
    <citation type="submission" date="2017-08" db="EMBL/GenBank/DDBJ databases">
        <title>Pusillimonas indicus sp. nov., a member of the family Alcaligenaceae isolated from surface seawater.</title>
        <authorList>
            <person name="Li J."/>
        </authorList>
    </citation>
    <scope>NUCLEOTIDE SEQUENCE [LARGE SCALE GENOMIC DNA]</scope>
    <source>
        <strain evidence="16 17">17-4A</strain>
    </source>
</reference>
<dbReference type="NCBIfam" id="NF002475">
    <property type="entry name" value="PRK01723.1"/>
    <property type="match status" value="1"/>
</dbReference>
<keyword evidence="6 15" id="KW-0997">Cell inner membrane</keyword>
<evidence type="ECO:0000313" key="17">
    <source>
        <dbReference type="Proteomes" id="UP000266483"/>
    </source>
</evidence>
<dbReference type="EC" id="2.7.1.166" evidence="4 15"/>
<proteinExistence type="inferred from homology"/>
<evidence type="ECO:0000313" key="16">
    <source>
        <dbReference type="EMBL" id="RII82661.1"/>
    </source>
</evidence>
<dbReference type="Pfam" id="PF06293">
    <property type="entry name" value="Kdo"/>
    <property type="match status" value="1"/>
</dbReference>
<keyword evidence="10 15" id="KW-0067">ATP-binding</keyword>
<sequence>MSGRSTPWIDISVARGCLRFATSLIPNGEEGGADPNVFNGLLFDPNNPRLHAKAVQKGGRQSAWFVQGPFGSAVLRHYRRGGWVAKISADRYFWQGPQATRSMAEFTMLHEMTRLGLPVPEPLAAGYWRRSLSYRAALVVARIENAAPLAMQLQPENAVRVASVLKQFHDANVWHADLNAFNILLDPSGKVWLIDFDRGRFRSMSASLRRRNLLRLRRSLLKVAGSQGDIFWQALSNAYYA</sequence>
<evidence type="ECO:0000256" key="12">
    <source>
        <dbReference type="ARBA" id="ARBA00023136"/>
    </source>
</evidence>
<evidence type="ECO:0000256" key="15">
    <source>
        <dbReference type="HAMAP-Rule" id="MF_00521"/>
    </source>
</evidence>
<dbReference type="Proteomes" id="UP000266483">
    <property type="component" value="Unassembled WGS sequence"/>
</dbReference>
<dbReference type="Gene3D" id="1.10.510.10">
    <property type="entry name" value="Transferase(Phosphotransferase) domain 1"/>
    <property type="match status" value="1"/>
</dbReference>
<evidence type="ECO:0000256" key="7">
    <source>
        <dbReference type="ARBA" id="ARBA00022679"/>
    </source>
</evidence>
<evidence type="ECO:0000256" key="6">
    <source>
        <dbReference type="ARBA" id="ARBA00022519"/>
    </source>
</evidence>
<evidence type="ECO:0000256" key="4">
    <source>
        <dbReference type="ARBA" id="ARBA00011988"/>
    </source>
</evidence>
<comment type="catalytic activity">
    <reaction evidence="14 15">
        <text>an alpha-Kdo-(2-&gt;6)-lipid IVA + ATP = a 4-O-phospho-alpha-Kdo-(2-&gt;6)-lipid IVA + ADP + H(+)</text>
        <dbReference type="Rhea" id="RHEA:74271"/>
        <dbReference type="ChEBI" id="CHEBI:15378"/>
        <dbReference type="ChEBI" id="CHEBI:30616"/>
        <dbReference type="ChEBI" id="CHEBI:176428"/>
        <dbReference type="ChEBI" id="CHEBI:193140"/>
        <dbReference type="ChEBI" id="CHEBI:456216"/>
        <dbReference type="EC" id="2.7.1.166"/>
    </reaction>
</comment>
<dbReference type="SUPFAM" id="SSF56112">
    <property type="entry name" value="Protein kinase-like (PK-like)"/>
    <property type="match status" value="1"/>
</dbReference>
<comment type="pathway">
    <text evidence="2 15">Bacterial outer membrane biogenesis; LPS core biosynthesis.</text>
</comment>
<accession>A0ABX9MVZ5</accession>
<dbReference type="GO" id="GO:0016301">
    <property type="term" value="F:kinase activity"/>
    <property type="evidence" value="ECO:0007669"/>
    <property type="project" value="UniProtKB-KW"/>
</dbReference>
<evidence type="ECO:0000256" key="13">
    <source>
        <dbReference type="ARBA" id="ARBA00029511"/>
    </source>
</evidence>
<comment type="similarity">
    <text evidence="3 15">Belongs to the protein kinase superfamily. KdkA/RfaP family.</text>
</comment>
<evidence type="ECO:0000256" key="1">
    <source>
        <dbReference type="ARBA" id="ARBA00004515"/>
    </source>
</evidence>
<organism evidence="16 17">
    <name type="scientific">Neopusillimonas maritima</name>
    <dbReference type="NCBI Taxonomy" id="2026239"/>
    <lineage>
        <taxon>Bacteria</taxon>
        <taxon>Pseudomonadati</taxon>
        <taxon>Pseudomonadota</taxon>
        <taxon>Betaproteobacteria</taxon>
        <taxon>Burkholderiales</taxon>
        <taxon>Alcaligenaceae</taxon>
        <taxon>Neopusillimonas</taxon>
    </lineage>
</organism>
<comment type="subcellular location">
    <subcellularLocation>
        <location evidence="1 15">Cell inner membrane</location>
        <topology evidence="1 15">Peripheral membrane protein</topology>
        <orientation evidence="1 15">Cytoplasmic side</orientation>
    </subcellularLocation>
</comment>
<evidence type="ECO:0000256" key="5">
    <source>
        <dbReference type="ARBA" id="ARBA00022475"/>
    </source>
</evidence>
<evidence type="ECO:0000256" key="3">
    <source>
        <dbReference type="ARBA" id="ARBA00010327"/>
    </source>
</evidence>
<keyword evidence="5 15" id="KW-1003">Cell membrane</keyword>
<dbReference type="InterPro" id="IPR011009">
    <property type="entry name" value="Kinase-like_dom_sf"/>
</dbReference>
<evidence type="ECO:0000256" key="14">
    <source>
        <dbReference type="ARBA" id="ARBA00034417"/>
    </source>
</evidence>
<protein>
    <recommendedName>
        <fullName evidence="13 15">3-deoxy-D-manno-octulosonic acid kinase</fullName>
        <shortName evidence="15">Kdo kinase</shortName>
        <ecNumber evidence="4 15">2.7.1.166</ecNumber>
    </recommendedName>
</protein>
<keyword evidence="8 15" id="KW-0547">Nucleotide-binding</keyword>
<feature type="active site" evidence="15">
    <location>
        <position position="177"/>
    </location>
</feature>
<evidence type="ECO:0000256" key="2">
    <source>
        <dbReference type="ARBA" id="ARBA00004713"/>
    </source>
</evidence>
<dbReference type="InterPro" id="IPR022826">
    <property type="entry name" value="KDO_kinase"/>
</dbReference>
<evidence type="ECO:0000256" key="10">
    <source>
        <dbReference type="ARBA" id="ARBA00022840"/>
    </source>
</evidence>
<dbReference type="HAMAP" id="MF_00521">
    <property type="entry name" value="KDO_kinase"/>
    <property type="match status" value="1"/>
</dbReference>
<comment type="caution">
    <text evidence="16">The sequence shown here is derived from an EMBL/GenBank/DDBJ whole genome shotgun (WGS) entry which is preliminary data.</text>
</comment>
<keyword evidence="17" id="KW-1185">Reference proteome</keyword>
<keyword evidence="11 15" id="KW-0448">Lipopolysaccharide biosynthesis</keyword>
<name>A0ABX9MVZ5_9BURK</name>
<dbReference type="RefSeq" id="WP_119442022.1">
    <property type="nucleotide sequence ID" value="NZ_CP170494.1"/>
</dbReference>